<dbReference type="AlphaFoldDB" id="A0A059BC47"/>
<sequence>MGLLDIEPRLEHYDWNSCFRSKKTSEWTRNTIPRGTYFSPSSITSSLNYQYSTKYRVCMQEEIDFKGHFQFYASRESRKCA</sequence>
<dbReference type="Gramene" id="KCW63797">
    <property type="protein sequence ID" value="KCW63797"/>
    <property type="gene ID" value="EUGRSUZ_G01460"/>
</dbReference>
<evidence type="ECO:0000313" key="1">
    <source>
        <dbReference type="EMBL" id="KCW63797.1"/>
    </source>
</evidence>
<dbReference type="EMBL" id="KK198759">
    <property type="protein sequence ID" value="KCW63797.1"/>
    <property type="molecule type" value="Genomic_DNA"/>
</dbReference>
<organism evidence="1">
    <name type="scientific">Eucalyptus grandis</name>
    <name type="common">Flooded gum</name>
    <dbReference type="NCBI Taxonomy" id="71139"/>
    <lineage>
        <taxon>Eukaryota</taxon>
        <taxon>Viridiplantae</taxon>
        <taxon>Streptophyta</taxon>
        <taxon>Embryophyta</taxon>
        <taxon>Tracheophyta</taxon>
        <taxon>Spermatophyta</taxon>
        <taxon>Magnoliopsida</taxon>
        <taxon>eudicotyledons</taxon>
        <taxon>Gunneridae</taxon>
        <taxon>Pentapetalae</taxon>
        <taxon>rosids</taxon>
        <taxon>malvids</taxon>
        <taxon>Myrtales</taxon>
        <taxon>Myrtaceae</taxon>
        <taxon>Myrtoideae</taxon>
        <taxon>Eucalypteae</taxon>
        <taxon>Eucalyptus</taxon>
    </lineage>
</organism>
<proteinExistence type="predicted"/>
<protein>
    <submittedName>
        <fullName evidence="1">Uncharacterized protein</fullName>
    </submittedName>
</protein>
<name>A0A059BC47_EUCGR</name>
<reference evidence="1" key="1">
    <citation type="submission" date="2013-07" db="EMBL/GenBank/DDBJ databases">
        <title>The genome of Eucalyptus grandis.</title>
        <authorList>
            <person name="Schmutz J."/>
            <person name="Hayes R."/>
            <person name="Myburg A."/>
            <person name="Tuskan G."/>
            <person name="Grattapaglia D."/>
            <person name="Rokhsar D.S."/>
        </authorList>
    </citation>
    <scope>NUCLEOTIDE SEQUENCE</scope>
    <source>
        <tissue evidence="1">Leaf extractions</tissue>
    </source>
</reference>
<accession>A0A059BC47</accession>
<dbReference type="InParanoid" id="A0A059BC47"/>
<gene>
    <name evidence="1" type="ORF">EUGRSUZ_G01460</name>
</gene>